<feature type="signal peptide" evidence="2">
    <location>
        <begin position="1"/>
        <end position="27"/>
    </location>
</feature>
<organism evidence="3 4">
    <name type="scientific">Sphingomonas parva</name>
    <dbReference type="NCBI Taxonomy" id="2555898"/>
    <lineage>
        <taxon>Bacteria</taxon>
        <taxon>Pseudomonadati</taxon>
        <taxon>Pseudomonadota</taxon>
        <taxon>Alphaproteobacteria</taxon>
        <taxon>Sphingomonadales</taxon>
        <taxon>Sphingomonadaceae</taxon>
        <taxon>Sphingomonas</taxon>
    </lineage>
</organism>
<comment type="caution">
    <text evidence="3">The sequence shown here is derived from an EMBL/GenBank/DDBJ whole genome shotgun (WGS) entry which is preliminary data.</text>
</comment>
<proteinExistence type="predicted"/>
<protein>
    <submittedName>
        <fullName evidence="3">Uncharacterized protein</fullName>
    </submittedName>
</protein>
<accession>A0A4Y8ZWA3</accession>
<dbReference type="OrthoDB" id="7595536at2"/>
<evidence type="ECO:0000313" key="4">
    <source>
        <dbReference type="Proteomes" id="UP000298213"/>
    </source>
</evidence>
<name>A0A4Y8ZWA3_9SPHN</name>
<evidence type="ECO:0000313" key="3">
    <source>
        <dbReference type="EMBL" id="TFI59415.1"/>
    </source>
</evidence>
<dbReference type="EMBL" id="SPDV01000007">
    <property type="protein sequence ID" value="TFI59415.1"/>
    <property type="molecule type" value="Genomic_DNA"/>
</dbReference>
<evidence type="ECO:0000256" key="1">
    <source>
        <dbReference type="SAM" id="MobiDB-lite"/>
    </source>
</evidence>
<keyword evidence="4" id="KW-1185">Reference proteome</keyword>
<feature type="region of interest" description="Disordered" evidence="1">
    <location>
        <begin position="180"/>
        <end position="202"/>
    </location>
</feature>
<sequence length="202" mass="22328">MKGWLAALPVTFAAMLLCAAAPPVSFAPVDSRFAAASAEYEALWRADGSRIATLLEETSGLTFPAARIDVIVSEGSPMTTFDGRTIRLRAGYSPAYKKATLVHELGHRLALTLPSRGGLDDHRLLYLFLYDVWTDLYGRDFADRMVAIERRIPGPEDYEAAWTWALALTRDQRQARLRALRTRGDASDRPLDIAPGPPISRP</sequence>
<keyword evidence="2" id="KW-0732">Signal</keyword>
<gene>
    <name evidence="3" type="ORF">E2493_04250</name>
</gene>
<feature type="compositionally biased region" description="Basic and acidic residues" evidence="1">
    <location>
        <begin position="182"/>
        <end position="191"/>
    </location>
</feature>
<reference evidence="3 4" key="1">
    <citation type="submission" date="2019-03" db="EMBL/GenBank/DDBJ databases">
        <title>Genome sequence of Sphingomonas sp. 17J27-24.</title>
        <authorList>
            <person name="Kim M."/>
            <person name="Maeng S."/>
            <person name="Sathiyaraj S."/>
        </authorList>
    </citation>
    <scope>NUCLEOTIDE SEQUENCE [LARGE SCALE GENOMIC DNA]</scope>
    <source>
        <strain evidence="3 4">17J27-24</strain>
    </source>
</reference>
<dbReference type="AlphaFoldDB" id="A0A4Y8ZWA3"/>
<dbReference type="RefSeq" id="WP_135084063.1">
    <property type="nucleotide sequence ID" value="NZ_SPDV01000007.1"/>
</dbReference>
<dbReference type="Proteomes" id="UP000298213">
    <property type="component" value="Unassembled WGS sequence"/>
</dbReference>
<evidence type="ECO:0000256" key="2">
    <source>
        <dbReference type="SAM" id="SignalP"/>
    </source>
</evidence>
<feature type="chain" id="PRO_5021441013" evidence="2">
    <location>
        <begin position="28"/>
        <end position="202"/>
    </location>
</feature>